<organismHost>
    <name type="scientific">Acanthamoeba polyphaga</name>
    <name type="common">Amoeba</name>
    <dbReference type="NCBI Taxonomy" id="5757"/>
</organismHost>
<dbReference type="InterPro" id="IPR006597">
    <property type="entry name" value="Sel1-like"/>
</dbReference>
<accession>A0A2L2DNN9</accession>
<dbReference type="Proteomes" id="UP000279644">
    <property type="component" value="Segment"/>
</dbReference>
<dbReference type="InterPro" id="IPR011990">
    <property type="entry name" value="TPR-like_helical_dom_sf"/>
</dbReference>
<dbReference type="PANTHER" id="PTHR11102">
    <property type="entry name" value="SEL-1-LIKE PROTEIN"/>
    <property type="match status" value="1"/>
</dbReference>
<reference evidence="1" key="1">
    <citation type="journal article" date="2017" name="Front. Microbiol.">
        <title>Genome Characterization of the First Mimiviruses of Lineage C Isolated in Brazil.</title>
        <authorList>
            <person name="Assis F.L."/>
            <person name="Franco-Luiz A.P.M."/>
            <person name="Dos Santos R.N."/>
            <person name="Campos F.S."/>
            <person name="Dornas F.P."/>
            <person name="Borato P.V.M."/>
            <person name="Franco A.C."/>
            <person name="Abrahao J.S."/>
            <person name="Colson P."/>
            <person name="Scola B."/>
        </authorList>
    </citation>
    <scope>NUCLEOTIDE SEQUENCE [LARGE SCALE GENOMIC DNA]</scope>
</reference>
<dbReference type="InterPro" id="IPR050767">
    <property type="entry name" value="Sel1_AlgK"/>
</dbReference>
<dbReference type="Gene3D" id="1.25.40.10">
    <property type="entry name" value="Tetratricopeptide repeat domain"/>
    <property type="match status" value="2"/>
</dbReference>
<dbReference type="SMART" id="SM00671">
    <property type="entry name" value="SEL1"/>
    <property type="match status" value="3"/>
</dbReference>
<proteinExistence type="predicted"/>
<name>A0A2L2DNN9_MIMIV</name>
<organism evidence="1">
    <name type="scientific">Acanthamoeba polyphaga mimivirus</name>
    <name type="common">APMV</name>
    <dbReference type="NCBI Taxonomy" id="212035"/>
    <lineage>
        <taxon>Viruses</taxon>
        <taxon>Varidnaviria</taxon>
        <taxon>Bamfordvirae</taxon>
        <taxon>Nucleocytoviricota</taxon>
        <taxon>Megaviricetes</taxon>
        <taxon>Imitervirales</taxon>
        <taxon>Mimiviridae</taxon>
        <taxon>Megamimivirinae</taxon>
        <taxon>Mimivirus</taxon>
        <taxon>Mimivirus bradfordmassiliense</taxon>
    </lineage>
</organism>
<dbReference type="PANTHER" id="PTHR11102:SF160">
    <property type="entry name" value="ERAD-ASSOCIATED E3 UBIQUITIN-PROTEIN LIGASE COMPONENT HRD3"/>
    <property type="match status" value="1"/>
</dbReference>
<dbReference type="EMBL" id="MG602508">
    <property type="protein sequence ID" value="AVG47764.1"/>
    <property type="molecule type" value="Genomic_DNA"/>
</dbReference>
<dbReference type="SUPFAM" id="SSF81901">
    <property type="entry name" value="HCP-like"/>
    <property type="match status" value="1"/>
</dbReference>
<evidence type="ECO:0000313" key="1">
    <source>
        <dbReference type="EMBL" id="AVG47764.1"/>
    </source>
</evidence>
<dbReference type="Pfam" id="PF08238">
    <property type="entry name" value="Sel1"/>
    <property type="match status" value="3"/>
</dbReference>
<protein>
    <submittedName>
        <fullName evidence="1">Sel1-like repeat-containing</fullName>
    </submittedName>
</protein>
<sequence length="485" mass="57730">MQIDYKNISIKYLVKLANNNDQIAQQETIDRYIIKGLDFTILNYIDLSKWNNFLEKCHKDQKYIFILISFIFFKKISSKEIFYPNIFDELIPFIKIEAKSGNSLAQNNLGFIYYYGIDVTKNLIKGLKWFNKAANQKNIHAYNNLSTIYINCQSQDDYNKIMHYSIEGTKLSNCISEYMLGDIFYFGYGVKQNNMTAFEWYLKSANKSFSLAQYQLYKIYKYGKGVNKNFGIALYWLNLSAKNNNPDALEIIIEECLSFGNISQHIYWCIKQKNIKKFHKIFDINHTKLIADKSCQEKINFEDSSNDILSKCQIMIIQNKYNKINEYSPICLEYCNIIENIILQIMNFFDKINKARKSKFMISCLFFKNNEISKKIQERQNDTNITPYVKRQYIQGQEFINFGVKNNELMDKVITYNDIITNHNDIFKQKIFENNNDRFESISELFIDLKKYYELLLNYICHQQTIRNIEFTTRNDFFIIQLKIE</sequence>